<dbReference type="VEuPathDB" id="PlasmoDB:PVPAM_000033200"/>
<dbReference type="Proteomes" id="UP000305196">
    <property type="component" value="Chromosome 10"/>
</dbReference>
<dbReference type="Pfam" id="PF05795">
    <property type="entry name" value="Plasmodium_Vir"/>
    <property type="match status" value="1"/>
</dbReference>
<dbReference type="VEuPathDB" id="PlasmoDB:PVP01_1002200"/>
<protein>
    <submittedName>
        <fullName evidence="1">Vir protein, putative</fullName>
    </submittedName>
</protein>
<organism evidence="1 2">
    <name type="scientific">Plasmodium vivax</name>
    <name type="common">malaria parasite P. vivax</name>
    <dbReference type="NCBI Taxonomy" id="5855"/>
    <lineage>
        <taxon>Eukaryota</taxon>
        <taxon>Sar</taxon>
        <taxon>Alveolata</taxon>
        <taxon>Apicomplexa</taxon>
        <taxon>Aconoidasida</taxon>
        <taxon>Haemosporida</taxon>
        <taxon>Plasmodiidae</taxon>
        <taxon>Plasmodium</taxon>
        <taxon>Plasmodium (Plasmodium)</taxon>
    </lineage>
</organism>
<dbReference type="VEuPathDB" id="PlasmoDB:PVW1_100026000"/>
<proteinExistence type="predicted"/>
<dbReference type="EMBL" id="LT615265">
    <property type="protein sequence ID" value="SCO73028.1"/>
    <property type="molecule type" value="Genomic_DNA"/>
</dbReference>
<evidence type="ECO:0000313" key="2">
    <source>
        <dbReference type="Proteomes" id="UP000305196"/>
    </source>
</evidence>
<sequence length="343" mass="39929">MFEKYNSNVAADEKPVYTLCNYIRVRGVDNASIYNEFCEKLMRNIRLIDNLRNEDMTDVETSDGYVPRAEESNGDPNENVHCSYLNKWIYYNLKKVPVPEKIIKEIFRITHNMLNANNSSYKCKFESINEDYLDPYNVIKLSFFEDYTETILRILRNSQHQNYSACLNYIRECANTYKKMKNDYCTNYDQENEKHVKTCAELESFKKIYKLKLQGVLEINKGLLDLENSEMDPKIQLELDEEKSVLEVPDVELDFDENSEYLINLLQGNITKGAGITAGAGALLFFLFRFTPAGNLFRSGKGRKERVDNFLQEGPSEELFDNDQSYMHMNSDTMSYNVGYSPT</sequence>
<name>A0A1G4HDX2_PLAVI</name>
<accession>A0A1G4HDX2</accession>
<dbReference type="InterPro" id="IPR008780">
    <property type="entry name" value="Plasmodium_Vir"/>
</dbReference>
<gene>
    <name evidence="1" type="ORF">PVC01_100009900</name>
</gene>
<evidence type="ECO:0000313" key="1">
    <source>
        <dbReference type="EMBL" id="SCO73028.1"/>
    </source>
</evidence>
<dbReference type="AlphaFoldDB" id="A0A1G4HDX2"/>
<reference evidence="1 2" key="1">
    <citation type="submission" date="2016-07" db="EMBL/GenBank/DDBJ databases">
        <authorList>
            <consortium name="Pathogen Informatics"/>
        </authorList>
    </citation>
    <scope>NUCLEOTIDE SEQUENCE [LARGE SCALE GENOMIC DNA]</scope>
</reference>